<evidence type="ECO:0000256" key="2">
    <source>
        <dbReference type="SAM" id="Phobius"/>
    </source>
</evidence>
<dbReference type="InterPro" id="IPR013974">
    <property type="entry name" value="SAF"/>
</dbReference>
<dbReference type="InterPro" id="IPR036732">
    <property type="entry name" value="AFP_Neu5c_C_sf"/>
</dbReference>
<dbReference type="Proteomes" id="UP001519290">
    <property type="component" value="Unassembled WGS sequence"/>
</dbReference>
<dbReference type="SMART" id="SM00858">
    <property type="entry name" value="SAF"/>
    <property type="match status" value="1"/>
</dbReference>
<comment type="caution">
    <text evidence="4">The sequence shown here is derived from an EMBL/GenBank/DDBJ whole genome shotgun (WGS) entry which is preliminary data.</text>
</comment>
<evidence type="ECO:0000313" key="5">
    <source>
        <dbReference type="Proteomes" id="UP001519290"/>
    </source>
</evidence>
<organism evidence="4 5">
    <name type="scientific">Brachybacterium sacelli</name>
    <dbReference type="NCBI Taxonomy" id="173364"/>
    <lineage>
        <taxon>Bacteria</taxon>
        <taxon>Bacillati</taxon>
        <taxon>Actinomycetota</taxon>
        <taxon>Actinomycetes</taxon>
        <taxon>Micrococcales</taxon>
        <taxon>Dermabacteraceae</taxon>
        <taxon>Brachybacterium</taxon>
    </lineage>
</organism>
<evidence type="ECO:0000313" key="4">
    <source>
        <dbReference type="EMBL" id="MBP2380668.1"/>
    </source>
</evidence>
<proteinExistence type="predicted"/>
<dbReference type="Pfam" id="PF08666">
    <property type="entry name" value="SAF"/>
    <property type="match status" value="1"/>
</dbReference>
<keyword evidence="2" id="KW-0812">Transmembrane</keyword>
<dbReference type="SUPFAM" id="SSF51269">
    <property type="entry name" value="AFP III-like domain"/>
    <property type="match status" value="1"/>
</dbReference>
<keyword evidence="2" id="KW-1133">Transmembrane helix</keyword>
<keyword evidence="5" id="KW-1185">Reference proteome</keyword>
<dbReference type="RefSeq" id="WP_209898941.1">
    <property type="nucleotide sequence ID" value="NZ_BAAAJW010000014.1"/>
</dbReference>
<dbReference type="EMBL" id="JAGIOD010000001">
    <property type="protein sequence ID" value="MBP2380668.1"/>
    <property type="molecule type" value="Genomic_DNA"/>
</dbReference>
<feature type="domain" description="SAF" evidence="3">
    <location>
        <begin position="67"/>
        <end position="130"/>
    </location>
</feature>
<gene>
    <name evidence="4" type="ORF">JOF43_000625</name>
</gene>
<reference evidence="4 5" key="1">
    <citation type="submission" date="2021-03" db="EMBL/GenBank/DDBJ databases">
        <title>Sequencing the genomes of 1000 actinobacteria strains.</title>
        <authorList>
            <person name="Klenk H.-P."/>
        </authorList>
    </citation>
    <scope>NUCLEOTIDE SEQUENCE [LARGE SCALE GENOMIC DNA]</scope>
    <source>
        <strain evidence="4 5">DSM 14566</strain>
    </source>
</reference>
<dbReference type="Gene3D" id="3.90.1210.10">
    <property type="entry name" value="Antifreeze-like/N-acetylneuraminic acid synthase C-terminal domain"/>
    <property type="match status" value="1"/>
</dbReference>
<feature type="transmembrane region" description="Helical" evidence="2">
    <location>
        <begin position="40"/>
        <end position="60"/>
    </location>
</feature>
<evidence type="ECO:0000259" key="3">
    <source>
        <dbReference type="SMART" id="SM00858"/>
    </source>
</evidence>
<name>A0ABS4WWV0_9MICO</name>
<protein>
    <recommendedName>
        <fullName evidence="3">SAF domain-containing protein</fullName>
    </recommendedName>
</protein>
<feature type="compositionally biased region" description="Basic and acidic residues" evidence="1">
    <location>
        <begin position="10"/>
        <end position="21"/>
    </location>
</feature>
<accession>A0ABS4WWV0</accession>
<keyword evidence="2" id="KW-0472">Membrane</keyword>
<dbReference type="CDD" id="cd11614">
    <property type="entry name" value="SAF_CpaB_FlgA_like"/>
    <property type="match status" value="1"/>
</dbReference>
<evidence type="ECO:0000256" key="1">
    <source>
        <dbReference type="SAM" id="MobiDB-lite"/>
    </source>
</evidence>
<sequence>MPLLSTSTPKDAETGPEDAEHTPVPVAPSGSLLRRRRRPALIALGIALIVVCGLGTYWVVDRLSTTSQVVVAAADVPEGQVLSADDLTTTEVNVPAGTSVVSGSDLESLVGQRAASPLHEGALLSPGQVSEENFPAPGTAVVGIRVTAGQIPANDVEPGDSVQIVGTPREGDDPPTGDAPVVNGTVHAVASPTSEGVIVVDVLVEEERAATLTSLSATGRIGVVLLPEEQ</sequence>
<feature type="region of interest" description="Disordered" evidence="1">
    <location>
        <begin position="1"/>
        <end position="30"/>
    </location>
</feature>